<dbReference type="GeneID" id="93387447"/>
<reference evidence="7 8" key="1">
    <citation type="journal article" date="2000" name="Nature">
        <title>Complete DNA sequence of a serogroup A strain of Neisseria meningitidis Z2491.</title>
        <authorList>
            <person name="Parkhill J."/>
            <person name="Achtman M."/>
            <person name="James K.D."/>
            <person name="Bentley S.D."/>
            <person name="Churcher C."/>
            <person name="Klee S.R."/>
            <person name="Morelli G."/>
            <person name="Basham D."/>
            <person name="Brown D."/>
            <person name="Chillingworth T."/>
            <person name="Davies R.M."/>
            <person name="Davis P."/>
            <person name="Devlin K."/>
            <person name="Feltwell T."/>
            <person name="Hamlin N."/>
            <person name="Holroyd S."/>
            <person name="Jagels K."/>
            <person name="Leather S."/>
            <person name="Moule S."/>
            <person name="Mungall K."/>
            <person name="Quail M.A."/>
            <person name="Rajandream M.A."/>
            <person name="Rutherford K.M."/>
            <person name="Simmonds M."/>
            <person name="Skelton J."/>
            <person name="Whitehead S."/>
            <person name="Spratt B.G."/>
            <person name="Barrell B.G."/>
        </authorList>
    </citation>
    <scope>NUCLEOTIDE SEQUENCE [LARGE SCALE GENOMIC DNA]</scope>
    <source>
        <strain evidence="8">DSM 15465 / Z2491</strain>
    </source>
</reference>
<name>A0A0U1RKD9_NEIMA</name>
<evidence type="ECO:0000256" key="1">
    <source>
        <dbReference type="ARBA" id="ARBA00022448"/>
    </source>
</evidence>
<dbReference type="GO" id="GO:0030288">
    <property type="term" value="C:outer membrane-bounded periplasmic space"/>
    <property type="evidence" value="ECO:0007669"/>
    <property type="project" value="TreeGrafter"/>
</dbReference>
<dbReference type="GO" id="GO:0017089">
    <property type="term" value="F:glycolipid transfer activity"/>
    <property type="evidence" value="ECO:0007669"/>
    <property type="project" value="TreeGrafter"/>
</dbReference>
<dbReference type="InterPro" id="IPR005653">
    <property type="entry name" value="OstA-like_N"/>
</dbReference>
<dbReference type="EnsemblBacteria" id="CAM09229">
    <property type="protein sequence ID" value="CAM09229"/>
    <property type="gene ID" value="NMA2132"/>
</dbReference>
<dbReference type="HAMAP" id="MF_01914">
    <property type="entry name" value="LPS_assembly_LptA"/>
    <property type="match status" value="1"/>
</dbReference>
<evidence type="ECO:0000256" key="4">
    <source>
        <dbReference type="HAMAP-Rule" id="MF_01914"/>
    </source>
</evidence>
<feature type="domain" description="Organic solvent tolerance-like N-terminal" evidence="6">
    <location>
        <begin position="32"/>
        <end position="142"/>
    </location>
</feature>
<keyword evidence="1 4" id="KW-0813">Transport</keyword>
<feature type="compositionally biased region" description="Polar residues" evidence="5">
    <location>
        <begin position="167"/>
        <end position="176"/>
    </location>
</feature>
<evidence type="ECO:0000259" key="6">
    <source>
        <dbReference type="Pfam" id="PF03968"/>
    </source>
</evidence>
<organism evidence="7 8">
    <name type="scientific">Neisseria meningitidis serogroup A / serotype 4A (strain DSM 15465 / Z2491)</name>
    <dbReference type="NCBI Taxonomy" id="122587"/>
    <lineage>
        <taxon>Bacteria</taxon>
        <taxon>Pseudomonadati</taxon>
        <taxon>Pseudomonadota</taxon>
        <taxon>Betaproteobacteria</taxon>
        <taxon>Neisseriales</taxon>
        <taxon>Neisseriaceae</taxon>
        <taxon>Neisseria</taxon>
    </lineage>
</organism>
<evidence type="ECO:0000256" key="5">
    <source>
        <dbReference type="SAM" id="MobiDB-lite"/>
    </source>
</evidence>
<evidence type="ECO:0000256" key="2">
    <source>
        <dbReference type="ARBA" id="ARBA00022729"/>
    </source>
</evidence>
<dbReference type="InterPro" id="IPR052037">
    <property type="entry name" value="LPS_export_LptA"/>
</dbReference>
<sequence length="176" mass="18192" precursor="true">MIQKICKLFVLIAFFSASPAFALQSDSRQPIQIEADQGSLDQANQSTTFSGNVVIRQGTLNISAARVNVTRGGKGGESVRAEGSPVRFSQTLDGGKGTVRGQANNVAYSSAGSTVVLTGNAKVQRGGDVAEGAVITYNTKTEVYTISGSTKSGAKSASKSGRVSVVIQPSSTQKSE</sequence>
<dbReference type="Pfam" id="PF03968">
    <property type="entry name" value="LptD_N"/>
    <property type="match status" value="1"/>
</dbReference>
<feature type="chain" id="PRO_5008996781" description="Lipopolysaccharide export system protein LptA" evidence="4">
    <location>
        <begin position="23"/>
        <end position="176"/>
    </location>
</feature>
<dbReference type="NCBIfam" id="TIGR03002">
    <property type="entry name" value="outer_YhbN_LptA"/>
    <property type="match status" value="1"/>
</dbReference>
<evidence type="ECO:0000313" key="8">
    <source>
        <dbReference type="Proteomes" id="UP000000626"/>
    </source>
</evidence>
<feature type="region of interest" description="Disordered" evidence="5">
    <location>
        <begin position="148"/>
        <end position="176"/>
    </location>
</feature>
<proteinExistence type="inferred from homology"/>
<dbReference type="RefSeq" id="WP_002216438.1">
    <property type="nucleotide sequence ID" value="NC_003116.1"/>
</dbReference>
<dbReference type="AlphaFoldDB" id="A0A0U1RKD9"/>
<feature type="signal peptide" evidence="4">
    <location>
        <begin position="1"/>
        <end position="22"/>
    </location>
</feature>
<dbReference type="PANTHER" id="PTHR36504:SF1">
    <property type="entry name" value="LIPOPOLYSACCHARIDE EXPORT SYSTEM PROTEIN LPTA"/>
    <property type="match status" value="1"/>
</dbReference>
<gene>
    <name evidence="4" type="primary">lptA</name>
    <name evidence="7" type="ordered locus">NMA2132</name>
</gene>
<dbReference type="HOGENOM" id="CLU_095993_2_0_4"/>
<dbReference type="SMR" id="A0A0U1RKD9"/>
<protein>
    <recommendedName>
        <fullName evidence="4">Lipopolysaccharide export system protein LptA</fullName>
    </recommendedName>
</protein>
<evidence type="ECO:0000313" key="7">
    <source>
        <dbReference type="EMBL" id="CAM09229.1"/>
    </source>
</evidence>
<dbReference type="EMBL" id="AL157959">
    <property type="protein sequence ID" value="CAM09229.1"/>
    <property type="molecule type" value="Genomic_DNA"/>
</dbReference>
<comment type="function">
    <text evidence="4">Involved in the assembly of lipopolysaccharide (LPS). Required for the translocation of LPS from the inner membrane to the outer membrane.</text>
</comment>
<comment type="subcellular location">
    <subcellularLocation>
        <location evidence="4">Periplasm</location>
    </subcellularLocation>
</comment>
<dbReference type="Gene3D" id="2.60.450.10">
    <property type="entry name" value="Lipopolysaccharide (LPS) transport protein A like domain"/>
    <property type="match status" value="1"/>
</dbReference>
<dbReference type="GO" id="GO:0009279">
    <property type="term" value="C:cell outer membrane"/>
    <property type="evidence" value="ECO:0007669"/>
    <property type="project" value="TreeGrafter"/>
</dbReference>
<evidence type="ECO:0000256" key="3">
    <source>
        <dbReference type="ARBA" id="ARBA00022764"/>
    </source>
</evidence>
<comment type="similarity">
    <text evidence="4">Belongs to the LptA family.</text>
</comment>
<dbReference type="GO" id="GO:0015920">
    <property type="term" value="P:lipopolysaccharide transport"/>
    <property type="evidence" value="ECO:0007669"/>
    <property type="project" value="UniProtKB-UniRule"/>
</dbReference>
<dbReference type="PANTHER" id="PTHR36504">
    <property type="entry name" value="LIPOPOLYSACCHARIDE EXPORT SYSTEM PROTEIN LPTA"/>
    <property type="match status" value="1"/>
</dbReference>
<dbReference type="GO" id="GO:0043165">
    <property type="term" value="P:Gram-negative-bacterium-type cell outer membrane assembly"/>
    <property type="evidence" value="ECO:0007669"/>
    <property type="project" value="UniProtKB-UniRule"/>
</dbReference>
<dbReference type="GO" id="GO:0001530">
    <property type="term" value="F:lipopolysaccharide binding"/>
    <property type="evidence" value="ECO:0007669"/>
    <property type="project" value="InterPro"/>
</dbReference>
<keyword evidence="2 4" id="KW-0732">Signal</keyword>
<comment type="subunit">
    <text evidence="4">Component of the lipopolysaccharide transport and assembly complex.</text>
</comment>
<dbReference type="FunFam" id="2.60.450.10:FF:000004">
    <property type="entry name" value="Lipopolysaccharide export system protein LptA"/>
    <property type="match status" value="1"/>
</dbReference>
<dbReference type="KEGG" id="nma:NMA2132"/>
<dbReference type="Proteomes" id="UP000000626">
    <property type="component" value="Chromosome"/>
</dbReference>
<keyword evidence="3 4" id="KW-0574">Periplasm</keyword>
<accession>A0A0U1RKD9</accession>
<feature type="compositionally biased region" description="Low complexity" evidence="5">
    <location>
        <begin position="148"/>
        <end position="166"/>
    </location>
</feature>
<dbReference type="InterPro" id="IPR014340">
    <property type="entry name" value="LptA"/>
</dbReference>